<dbReference type="PROSITE" id="PS00373">
    <property type="entry name" value="GART"/>
    <property type="match status" value="1"/>
</dbReference>
<dbReference type="GO" id="GO:0005829">
    <property type="term" value="C:cytosol"/>
    <property type="evidence" value="ECO:0007669"/>
    <property type="project" value="TreeGrafter"/>
</dbReference>
<organism evidence="8 9">
    <name type="scientific">Sphingomonas lutea</name>
    <dbReference type="NCBI Taxonomy" id="1045317"/>
    <lineage>
        <taxon>Bacteria</taxon>
        <taxon>Pseudomonadati</taxon>
        <taxon>Pseudomonadota</taxon>
        <taxon>Alphaproteobacteria</taxon>
        <taxon>Sphingomonadales</taxon>
        <taxon>Sphingomonadaceae</taxon>
        <taxon>Sphingomonas</taxon>
    </lineage>
</organism>
<evidence type="ECO:0000313" key="8">
    <source>
        <dbReference type="EMBL" id="QNN66744.1"/>
    </source>
</evidence>
<keyword evidence="9" id="KW-1185">Reference proteome</keyword>
<dbReference type="NCBIfam" id="TIGR00460">
    <property type="entry name" value="fmt"/>
    <property type="match status" value="1"/>
</dbReference>
<dbReference type="InterPro" id="IPR005793">
    <property type="entry name" value="Formyl_trans_C"/>
</dbReference>
<evidence type="ECO:0000256" key="5">
    <source>
        <dbReference type="HAMAP-Rule" id="MF_00182"/>
    </source>
</evidence>
<dbReference type="InterPro" id="IPR044135">
    <property type="entry name" value="Met-tRNA-FMT_C"/>
</dbReference>
<comment type="similarity">
    <text evidence="1 5">Belongs to the Fmt family.</text>
</comment>
<dbReference type="Pfam" id="PF00551">
    <property type="entry name" value="Formyl_trans_N"/>
    <property type="match status" value="1"/>
</dbReference>
<dbReference type="CDD" id="cd08704">
    <property type="entry name" value="Met_tRNA_FMT_C"/>
    <property type="match status" value="1"/>
</dbReference>
<dbReference type="HAMAP" id="MF_00182">
    <property type="entry name" value="Formyl_trans"/>
    <property type="match status" value="1"/>
</dbReference>
<evidence type="ECO:0000259" key="6">
    <source>
        <dbReference type="Pfam" id="PF00551"/>
    </source>
</evidence>
<dbReference type="InterPro" id="IPR036477">
    <property type="entry name" value="Formyl_transf_N_sf"/>
</dbReference>
<sequence length="299" mass="31759">MRIVFMGSPDFAVPSLEALVAAGHDVMAAYAQPPRPAGRGKAERKTAVHQRAEALGIAVRTPRTLRDAEEQARFRALDANLAVVAAYGLILPKAILDAPRKGCVNVHASLLPRWRGAAPIQRAILAGDAITGVTIMRMDEGLDTGPMLLKRELAIDGKTAGQVTEELAKLGAKALVDWLASPSAPVPQPEDGVTYASKIDKAEARIDWSRTAEEIERQVRAFAPTPGAWFEANGERIKLLDAECVDGVGTPGEVVGDPLVIACGEDAIHCRLVQRAGKGAMAVKDMLRGFAIAQGTILP</sequence>
<comment type="catalytic activity">
    <reaction evidence="5">
        <text>L-methionyl-tRNA(fMet) + (6R)-10-formyltetrahydrofolate = N-formyl-L-methionyl-tRNA(fMet) + (6S)-5,6,7,8-tetrahydrofolate + H(+)</text>
        <dbReference type="Rhea" id="RHEA:24380"/>
        <dbReference type="Rhea" id="RHEA-COMP:9952"/>
        <dbReference type="Rhea" id="RHEA-COMP:9953"/>
        <dbReference type="ChEBI" id="CHEBI:15378"/>
        <dbReference type="ChEBI" id="CHEBI:57453"/>
        <dbReference type="ChEBI" id="CHEBI:78530"/>
        <dbReference type="ChEBI" id="CHEBI:78844"/>
        <dbReference type="ChEBI" id="CHEBI:195366"/>
        <dbReference type="EC" id="2.1.2.9"/>
    </reaction>
</comment>
<evidence type="ECO:0000256" key="3">
    <source>
        <dbReference type="ARBA" id="ARBA00022679"/>
    </source>
</evidence>
<dbReference type="InterPro" id="IPR011034">
    <property type="entry name" value="Formyl_transferase-like_C_sf"/>
</dbReference>
<dbReference type="AlphaFoldDB" id="A0A7G9SFW9"/>
<feature type="domain" description="Formyl transferase C-terminal" evidence="7">
    <location>
        <begin position="198"/>
        <end position="290"/>
    </location>
</feature>
<proteinExistence type="inferred from homology"/>
<dbReference type="PANTHER" id="PTHR11138:SF5">
    <property type="entry name" value="METHIONYL-TRNA FORMYLTRANSFERASE, MITOCHONDRIAL"/>
    <property type="match status" value="1"/>
</dbReference>
<protein>
    <recommendedName>
        <fullName evidence="2 5">Methionyl-tRNA formyltransferase</fullName>
        <ecNumber evidence="2 5">2.1.2.9</ecNumber>
    </recommendedName>
</protein>
<dbReference type="EC" id="2.1.2.9" evidence="2 5"/>
<evidence type="ECO:0000259" key="7">
    <source>
        <dbReference type="Pfam" id="PF02911"/>
    </source>
</evidence>
<dbReference type="RefSeq" id="WP_187537336.1">
    <property type="nucleotide sequence ID" value="NZ_BAABJT010000001.1"/>
</dbReference>
<dbReference type="GO" id="GO:0004479">
    <property type="term" value="F:methionyl-tRNA formyltransferase activity"/>
    <property type="evidence" value="ECO:0007669"/>
    <property type="project" value="UniProtKB-UniRule"/>
</dbReference>
<dbReference type="EMBL" id="CP060718">
    <property type="protein sequence ID" value="QNN66744.1"/>
    <property type="molecule type" value="Genomic_DNA"/>
</dbReference>
<dbReference type="SUPFAM" id="SSF50486">
    <property type="entry name" value="FMT C-terminal domain-like"/>
    <property type="match status" value="1"/>
</dbReference>
<evidence type="ECO:0000313" key="9">
    <source>
        <dbReference type="Proteomes" id="UP000515971"/>
    </source>
</evidence>
<feature type="binding site" evidence="5">
    <location>
        <begin position="109"/>
        <end position="112"/>
    </location>
    <ligand>
        <name>(6S)-5,6,7,8-tetrahydrofolate</name>
        <dbReference type="ChEBI" id="CHEBI:57453"/>
    </ligand>
</feature>
<dbReference type="InterPro" id="IPR041711">
    <property type="entry name" value="Met-tRNA-FMT_N"/>
</dbReference>
<comment type="function">
    <text evidence="5">Attaches a formyl group to the free amino group of methionyl-tRNA(fMet). The formyl group appears to play a dual role in the initiator identity of N-formylmethionyl-tRNA by promoting its recognition by IF2 and preventing the misappropriation of this tRNA by the elongation apparatus.</text>
</comment>
<dbReference type="KEGG" id="slut:H9L13_08645"/>
<reference evidence="8 9" key="1">
    <citation type="submission" date="2020-08" db="EMBL/GenBank/DDBJ databases">
        <title>Genome sequence of Sphingomonas lutea KCTC 23642T.</title>
        <authorList>
            <person name="Hyun D.-W."/>
            <person name="Bae J.-W."/>
        </authorList>
    </citation>
    <scope>NUCLEOTIDE SEQUENCE [LARGE SCALE GENOMIC DNA]</scope>
    <source>
        <strain evidence="8 9">KCTC 23642</strain>
    </source>
</reference>
<dbReference type="InterPro" id="IPR005794">
    <property type="entry name" value="Fmt"/>
</dbReference>
<name>A0A7G9SFW9_9SPHN</name>
<feature type="domain" description="Formyl transferase N-terminal" evidence="6">
    <location>
        <begin position="1"/>
        <end position="177"/>
    </location>
</feature>
<dbReference type="InterPro" id="IPR002376">
    <property type="entry name" value="Formyl_transf_N"/>
</dbReference>
<dbReference type="Proteomes" id="UP000515971">
    <property type="component" value="Chromosome"/>
</dbReference>
<evidence type="ECO:0000256" key="4">
    <source>
        <dbReference type="ARBA" id="ARBA00022917"/>
    </source>
</evidence>
<dbReference type="SUPFAM" id="SSF53328">
    <property type="entry name" value="Formyltransferase"/>
    <property type="match status" value="1"/>
</dbReference>
<dbReference type="PANTHER" id="PTHR11138">
    <property type="entry name" value="METHIONYL-TRNA FORMYLTRANSFERASE"/>
    <property type="match status" value="1"/>
</dbReference>
<dbReference type="InterPro" id="IPR001555">
    <property type="entry name" value="GART_AS"/>
</dbReference>
<evidence type="ECO:0000256" key="2">
    <source>
        <dbReference type="ARBA" id="ARBA00012261"/>
    </source>
</evidence>
<keyword evidence="4 5" id="KW-0648">Protein biosynthesis</keyword>
<keyword evidence="3 5" id="KW-0808">Transferase</keyword>
<gene>
    <name evidence="5" type="primary">fmt</name>
    <name evidence="8" type="ORF">H9L13_08645</name>
</gene>
<dbReference type="CDD" id="cd08646">
    <property type="entry name" value="FMT_core_Met-tRNA-FMT_N"/>
    <property type="match status" value="1"/>
</dbReference>
<evidence type="ECO:0000256" key="1">
    <source>
        <dbReference type="ARBA" id="ARBA00010699"/>
    </source>
</evidence>
<accession>A0A7G9SFW9</accession>
<dbReference type="Gene3D" id="3.40.50.12230">
    <property type="match status" value="1"/>
</dbReference>
<dbReference type="Pfam" id="PF02911">
    <property type="entry name" value="Formyl_trans_C"/>
    <property type="match status" value="1"/>
</dbReference>